<dbReference type="PANTHER" id="PTHR33931">
    <property type="entry name" value="HOLIN-LIKE PROTEIN CIDA-RELATED"/>
    <property type="match status" value="1"/>
</dbReference>
<dbReference type="Pfam" id="PF03788">
    <property type="entry name" value="LrgA"/>
    <property type="match status" value="1"/>
</dbReference>
<evidence type="ECO:0000256" key="6">
    <source>
        <dbReference type="SAM" id="Phobius"/>
    </source>
</evidence>
<comment type="subcellular location">
    <subcellularLocation>
        <location evidence="1">Cell membrane</location>
        <topology evidence="1">Multi-pass membrane protein</topology>
    </subcellularLocation>
</comment>
<evidence type="ECO:0000313" key="7">
    <source>
        <dbReference type="EMBL" id="SDJ52669.1"/>
    </source>
</evidence>
<feature type="transmembrane region" description="Helical" evidence="6">
    <location>
        <begin position="20"/>
        <end position="40"/>
    </location>
</feature>
<keyword evidence="5 6" id="KW-0472">Membrane</keyword>
<dbReference type="AlphaFoldDB" id="A0A1G8UFY9"/>
<dbReference type="RefSeq" id="WP_090365456.1">
    <property type="nucleotide sequence ID" value="NZ_FNEM01000009.1"/>
</dbReference>
<evidence type="ECO:0000256" key="4">
    <source>
        <dbReference type="ARBA" id="ARBA00022989"/>
    </source>
</evidence>
<feature type="transmembrane region" description="Helical" evidence="6">
    <location>
        <begin position="108"/>
        <end position="131"/>
    </location>
</feature>
<gene>
    <name evidence="7" type="ORF">SAMN04488540_10978</name>
</gene>
<keyword evidence="8" id="KW-1185">Reference proteome</keyword>
<evidence type="ECO:0000256" key="1">
    <source>
        <dbReference type="ARBA" id="ARBA00004651"/>
    </source>
</evidence>
<evidence type="ECO:0000256" key="5">
    <source>
        <dbReference type="ARBA" id="ARBA00023136"/>
    </source>
</evidence>
<keyword evidence="2" id="KW-1003">Cell membrane</keyword>
<dbReference type="OrthoDB" id="194658at2"/>
<dbReference type="Proteomes" id="UP000199527">
    <property type="component" value="Unassembled WGS sequence"/>
</dbReference>
<dbReference type="GO" id="GO:0005886">
    <property type="term" value="C:plasma membrane"/>
    <property type="evidence" value="ECO:0007669"/>
    <property type="project" value="UniProtKB-SubCell"/>
</dbReference>
<organism evidence="7 8">
    <name type="scientific">Ferrimonas sediminum</name>
    <dbReference type="NCBI Taxonomy" id="718193"/>
    <lineage>
        <taxon>Bacteria</taxon>
        <taxon>Pseudomonadati</taxon>
        <taxon>Pseudomonadota</taxon>
        <taxon>Gammaproteobacteria</taxon>
        <taxon>Alteromonadales</taxon>
        <taxon>Ferrimonadaceae</taxon>
        <taxon>Ferrimonas</taxon>
    </lineage>
</organism>
<reference evidence="8" key="1">
    <citation type="submission" date="2016-10" db="EMBL/GenBank/DDBJ databases">
        <authorList>
            <person name="Varghese N."/>
            <person name="Submissions S."/>
        </authorList>
    </citation>
    <scope>NUCLEOTIDE SEQUENCE [LARGE SCALE GENOMIC DNA]</scope>
    <source>
        <strain evidence="8">DSM 23317</strain>
    </source>
</reference>
<evidence type="ECO:0000256" key="3">
    <source>
        <dbReference type="ARBA" id="ARBA00022692"/>
    </source>
</evidence>
<dbReference type="EMBL" id="FNEM01000009">
    <property type="protein sequence ID" value="SDJ52669.1"/>
    <property type="molecule type" value="Genomic_DNA"/>
</dbReference>
<proteinExistence type="predicted"/>
<evidence type="ECO:0000313" key="8">
    <source>
        <dbReference type="Proteomes" id="UP000199527"/>
    </source>
</evidence>
<dbReference type="PANTHER" id="PTHR33931:SF2">
    <property type="entry name" value="HOLIN-LIKE PROTEIN CIDA"/>
    <property type="match status" value="1"/>
</dbReference>
<evidence type="ECO:0000256" key="2">
    <source>
        <dbReference type="ARBA" id="ARBA00022475"/>
    </source>
</evidence>
<feature type="transmembrane region" description="Helical" evidence="6">
    <location>
        <begin position="75"/>
        <end position="96"/>
    </location>
</feature>
<keyword evidence="4 6" id="KW-1133">Transmembrane helix</keyword>
<keyword evidence="3 6" id="KW-0812">Transmembrane</keyword>
<name>A0A1G8UFY9_9GAMM</name>
<protein>
    <submittedName>
        <fullName evidence="7">Holin-like protein</fullName>
    </submittedName>
</protein>
<accession>A0A1G8UFY9</accession>
<sequence>MTRHARPSLPSPRNPSSLRLGKRLGLTLLQTAALCLLAWFTQQLASWMGLPFPGSVLGMMLLLLALKLKLCSEQALALGAAWLIGDLMLFFIPSVIGVLKYDSLFQQYGASLIASLITGSMVVIAATALVVDRLFRFEQRRNRQLSQHPQSR</sequence>
<dbReference type="InterPro" id="IPR005538">
    <property type="entry name" value="LrgA/CidA"/>
</dbReference>
<feature type="transmembrane region" description="Helical" evidence="6">
    <location>
        <begin position="46"/>
        <end position="66"/>
    </location>
</feature>